<accession>A0A841TFY2</accession>
<comment type="caution">
    <text evidence="1">The sequence shown here is derived from an EMBL/GenBank/DDBJ whole genome shotgun (WGS) entry which is preliminary data.</text>
</comment>
<protein>
    <submittedName>
        <fullName evidence="1">Uncharacterized protein</fullName>
    </submittedName>
</protein>
<evidence type="ECO:0000313" key="1">
    <source>
        <dbReference type="EMBL" id="MBB6678140.1"/>
    </source>
</evidence>
<sequence>MTLLNDEEKVAFLIELLDRQIDNLPGENSFANYLESIRSFLKTKDPILQKAAISNCELFIDNISHVLVNCNTSKQAVGSLIAAFDKVGYADSMDAAAIIIEFEELLKQMSEEEAEKLYRERWLAEK</sequence>
<dbReference type="Proteomes" id="UP000574133">
    <property type="component" value="Unassembled WGS sequence"/>
</dbReference>
<keyword evidence="2" id="KW-1185">Reference proteome</keyword>
<gene>
    <name evidence="1" type="ORF">H4Q31_12605</name>
</gene>
<reference evidence="1 2" key="1">
    <citation type="submission" date="2020-08" db="EMBL/GenBank/DDBJ databases">
        <title>Cohnella phylogeny.</title>
        <authorList>
            <person name="Dunlap C."/>
        </authorList>
    </citation>
    <scope>NUCLEOTIDE SEQUENCE [LARGE SCALE GENOMIC DNA]</scope>
    <source>
        <strain evidence="1 2">DSM 103658</strain>
    </source>
</reference>
<proteinExistence type="predicted"/>
<dbReference type="RefSeq" id="WP_185179415.1">
    <property type="nucleotide sequence ID" value="NZ_CBCSEP010000019.1"/>
</dbReference>
<dbReference type="AlphaFoldDB" id="A0A841TFY2"/>
<name>A0A841TFY2_9BACL</name>
<organism evidence="1 2">
    <name type="scientific">Cohnella lubricantis</name>
    <dbReference type="NCBI Taxonomy" id="2163172"/>
    <lineage>
        <taxon>Bacteria</taxon>
        <taxon>Bacillati</taxon>
        <taxon>Bacillota</taxon>
        <taxon>Bacilli</taxon>
        <taxon>Bacillales</taxon>
        <taxon>Paenibacillaceae</taxon>
        <taxon>Cohnella</taxon>
    </lineage>
</organism>
<evidence type="ECO:0000313" key="2">
    <source>
        <dbReference type="Proteomes" id="UP000574133"/>
    </source>
</evidence>
<dbReference type="EMBL" id="JACJVN010000051">
    <property type="protein sequence ID" value="MBB6678140.1"/>
    <property type="molecule type" value="Genomic_DNA"/>
</dbReference>